<evidence type="ECO:0000313" key="2">
    <source>
        <dbReference type="EMBL" id="ACH39322.1"/>
    </source>
</evidence>
<evidence type="ECO:0000313" key="3">
    <source>
        <dbReference type="Proteomes" id="UP000008825"/>
    </source>
</evidence>
<keyword evidence="1" id="KW-1133">Transmembrane helix</keyword>
<dbReference type="KEGG" id="gbm:Gbem_2310"/>
<feature type="transmembrane region" description="Helical" evidence="1">
    <location>
        <begin position="12"/>
        <end position="36"/>
    </location>
</feature>
<reference evidence="2 3" key="1">
    <citation type="submission" date="2008-07" db="EMBL/GenBank/DDBJ databases">
        <title>Complete sequence of Geobacter bemidjiensis BEM.</title>
        <authorList>
            <consortium name="US DOE Joint Genome Institute"/>
            <person name="Lucas S."/>
            <person name="Copeland A."/>
            <person name="Lapidus A."/>
            <person name="Glavina del Rio T."/>
            <person name="Dalin E."/>
            <person name="Tice H."/>
            <person name="Bruce D."/>
            <person name="Goodwin L."/>
            <person name="Pitluck S."/>
            <person name="Kiss H."/>
            <person name="Brettin T."/>
            <person name="Detter J.C."/>
            <person name="Han C."/>
            <person name="Kuske C.R."/>
            <person name="Schmutz J."/>
            <person name="Larimer F."/>
            <person name="Land M."/>
            <person name="Hauser L."/>
            <person name="Kyrpides N."/>
            <person name="Lykidis A."/>
            <person name="Lovley D."/>
            <person name="Richardson P."/>
        </authorList>
    </citation>
    <scope>NUCLEOTIDE SEQUENCE [LARGE SCALE GENOMIC DNA]</scope>
    <source>
        <strain evidence="3">ATCC BAA-1014 / DSM 16622 / JCM 12645 / Bem</strain>
    </source>
</reference>
<dbReference type="RefSeq" id="WP_012530744.1">
    <property type="nucleotide sequence ID" value="NC_011146.1"/>
</dbReference>
<dbReference type="AlphaFoldDB" id="B5EF13"/>
<protein>
    <submittedName>
        <fullName evidence="2">Uncharacterized protein</fullName>
    </submittedName>
</protein>
<dbReference type="STRING" id="404380.Gbem_2310"/>
<name>B5EF13_CITBB</name>
<keyword evidence="3" id="KW-1185">Reference proteome</keyword>
<sequence>MAQIRGMGGAIFAISTFVLGGILTFSGLGLIAFMKYKDLWGLGEGRSIGILFVCVGLLLSILGVLVMRLVRNRI</sequence>
<accession>B5EF13</accession>
<feature type="transmembrane region" description="Helical" evidence="1">
    <location>
        <begin position="48"/>
        <end position="70"/>
    </location>
</feature>
<organism evidence="2 3">
    <name type="scientific">Citrifermentans bemidjiense (strain ATCC BAA-1014 / DSM 16622 / JCM 12645 / Bem)</name>
    <name type="common">Geobacter bemidjiensis</name>
    <dbReference type="NCBI Taxonomy" id="404380"/>
    <lineage>
        <taxon>Bacteria</taxon>
        <taxon>Pseudomonadati</taxon>
        <taxon>Thermodesulfobacteriota</taxon>
        <taxon>Desulfuromonadia</taxon>
        <taxon>Geobacterales</taxon>
        <taxon>Geobacteraceae</taxon>
        <taxon>Citrifermentans</taxon>
    </lineage>
</organism>
<reference evidence="2 3" key="2">
    <citation type="journal article" date="2010" name="BMC Genomics">
        <title>The genome of Geobacter bemidjiensis, exemplar for the subsurface clade of Geobacter species that predominate in Fe(III)-reducing subsurface environments.</title>
        <authorList>
            <person name="Aklujkar M."/>
            <person name="Young N.D."/>
            <person name="Holmes D."/>
            <person name="Chavan M."/>
            <person name="Risso C."/>
            <person name="Kiss H.E."/>
            <person name="Han C.S."/>
            <person name="Land M.L."/>
            <person name="Lovley D.R."/>
        </authorList>
    </citation>
    <scope>NUCLEOTIDE SEQUENCE [LARGE SCALE GENOMIC DNA]</scope>
    <source>
        <strain evidence="3">ATCC BAA-1014 / DSM 16622 / JCM 12645 / Bem</strain>
    </source>
</reference>
<dbReference type="HOGENOM" id="CLU_2649329_0_0_7"/>
<evidence type="ECO:0000256" key="1">
    <source>
        <dbReference type="SAM" id="Phobius"/>
    </source>
</evidence>
<proteinExistence type="predicted"/>
<gene>
    <name evidence="2" type="ordered locus">Gbem_2310</name>
</gene>
<keyword evidence="1" id="KW-0472">Membrane</keyword>
<dbReference type="Proteomes" id="UP000008825">
    <property type="component" value="Chromosome"/>
</dbReference>
<keyword evidence="1" id="KW-0812">Transmembrane</keyword>
<dbReference type="EMBL" id="CP001124">
    <property type="protein sequence ID" value="ACH39322.1"/>
    <property type="molecule type" value="Genomic_DNA"/>
</dbReference>
<dbReference type="OrthoDB" id="5397478at2"/>